<organism evidence="5">
    <name type="scientific">freshwater metagenome</name>
    <dbReference type="NCBI Taxonomy" id="449393"/>
    <lineage>
        <taxon>unclassified sequences</taxon>
        <taxon>metagenomes</taxon>
        <taxon>ecological metagenomes</taxon>
    </lineage>
</organism>
<dbReference type="GO" id="GO:0017168">
    <property type="term" value="F:5-oxoprolinase (ATP-hydrolyzing) activity"/>
    <property type="evidence" value="ECO:0007669"/>
    <property type="project" value="TreeGrafter"/>
</dbReference>
<dbReference type="EMBL" id="CAFABA010000220">
    <property type="protein sequence ID" value="CAB4836703.1"/>
    <property type="molecule type" value="Genomic_DNA"/>
</dbReference>
<dbReference type="InterPro" id="IPR045079">
    <property type="entry name" value="Oxoprolinase-like"/>
</dbReference>
<evidence type="ECO:0000313" key="6">
    <source>
        <dbReference type="EMBL" id="CAB4935332.1"/>
    </source>
</evidence>
<dbReference type="InterPro" id="IPR002821">
    <property type="entry name" value="Hydantoinase_A"/>
</dbReference>
<dbReference type="PANTHER" id="PTHR11365:SF23">
    <property type="entry name" value="HYPOTHETICAL 5-OXOPROLINASE (EUROFUNG)-RELATED"/>
    <property type="match status" value="1"/>
</dbReference>
<dbReference type="EMBL" id="CAFBMH010000173">
    <property type="protein sequence ID" value="CAB4935332.1"/>
    <property type="molecule type" value="Genomic_DNA"/>
</dbReference>
<dbReference type="InterPro" id="IPR043129">
    <property type="entry name" value="ATPase_NBD"/>
</dbReference>
<dbReference type="Pfam" id="PF01968">
    <property type="entry name" value="Hydantoinase_A"/>
    <property type="match status" value="1"/>
</dbReference>
<evidence type="ECO:0000259" key="1">
    <source>
        <dbReference type="Pfam" id="PF01968"/>
    </source>
</evidence>
<dbReference type="GO" id="GO:0005829">
    <property type="term" value="C:cytosol"/>
    <property type="evidence" value="ECO:0007669"/>
    <property type="project" value="TreeGrafter"/>
</dbReference>
<dbReference type="Pfam" id="PF05378">
    <property type="entry name" value="Hydant_A_N"/>
    <property type="match status" value="1"/>
</dbReference>
<accession>A0A6J7AVD9</accession>
<feature type="domain" description="Hydantoinase A/oxoprolinase" evidence="1">
    <location>
        <begin position="212"/>
        <end position="511"/>
    </location>
</feature>
<dbReference type="AlphaFoldDB" id="A0A6J7AVD9"/>
<evidence type="ECO:0000259" key="2">
    <source>
        <dbReference type="Pfam" id="PF05378"/>
    </source>
</evidence>
<evidence type="ECO:0000313" key="4">
    <source>
        <dbReference type="EMBL" id="CAB4773974.1"/>
    </source>
</evidence>
<proteinExistence type="predicted"/>
<dbReference type="GO" id="GO:0006749">
    <property type="term" value="P:glutathione metabolic process"/>
    <property type="evidence" value="ECO:0007669"/>
    <property type="project" value="TreeGrafter"/>
</dbReference>
<evidence type="ECO:0000313" key="5">
    <source>
        <dbReference type="EMBL" id="CAB4836703.1"/>
    </source>
</evidence>
<sequence>MVVHVAAQNQTVVAVDIGGTFTDAVLSTSSGLFTAKVLTTPADPAQGFMECVRRVLAAGNVHPGSVERVVHGTTLATNVILERRGAAIALITTDGYRSLLALGRHGRVEEERYDLWGSQPEPIVPLSHTFEVRGRMQANGDVLVAFDAIQAAEVADAIAALGVAGVAICFLNSYVDDRHELAMAEICRSRLGPRVSIVTSASVLPEMREFERLTTTVMSAYVGPVMSDYLRSLAESLAQTGVHAPIFVMESAGGVMPAALAASFPVHTIESGPAAGVIAAARFGGDCGADQIVAFDMGGTTAKAALVRGGRPDITHDFIVGGKGSFGGRRAGSGTPVKIPAIDLAEVGSGGGSIAWLDPAGAVRVGPRSAGASPGPACYGAGGVAPTVTDANLILGYMSSDSMAGGTMRLDVQAAIDAVTLTVARPLRVSLHDAAYAIHDIANADMAAAIHVVTVQRGIDPRRFTLVATGGAAAIHACRIAARFEMREVIVPPHAGVGSAVGLVRTDLLTERSRSALVPLADADPRHLQKLFDDLTAAAAEDLESDPRTMIVERTVAMRFVGQAHELEVAVPSGSFDARALQALEQTFLSDYRRVFGLDVRGAIELVSFRSQVRRSVGAPIRDDAPEGVDSPVALERAAWFPERGGLTPTKVARRGDLEIGRVVDGPFIIEAADSTTVVPPGWTATVHPSRSLLLRPADRHT</sequence>
<dbReference type="Pfam" id="PF19278">
    <property type="entry name" value="Hydant_A_C"/>
    <property type="match status" value="1"/>
</dbReference>
<feature type="domain" description="Hydantoinase/oxoprolinase N-terminal" evidence="2">
    <location>
        <begin position="13"/>
        <end position="189"/>
    </location>
</feature>
<dbReference type="InterPro" id="IPR049517">
    <property type="entry name" value="ACX-like_C"/>
</dbReference>
<protein>
    <submittedName>
        <fullName evidence="5">Unannotated protein</fullName>
    </submittedName>
</protein>
<dbReference type="SUPFAM" id="SSF53067">
    <property type="entry name" value="Actin-like ATPase domain"/>
    <property type="match status" value="1"/>
</dbReference>
<dbReference type="InterPro" id="IPR008040">
    <property type="entry name" value="Hydant_A_N"/>
</dbReference>
<dbReference type="PANTHER" id="PTHR11365">
    <property type="entry name" value="5-OXOPROLINASE RELATED"/>
    <property type="match status" value="1"/>
</dbReference>
<feature type="domain" description="Acetophenone carboxylase-like C-terminal" evidence="3">
    <location>
        <begin position="526"/>
        <end position="692"/>
    </location>
</feature>
<name>A0A6J7AVD9_9ZZZZ</name>
<dbReference type="EMBL" id="CAEZYR010000207">
    <property type="protein sequence ID" value="CAB4773974.1"/>
    <property type="molecule type" value="Genomic_DNA"/>
</dbReference>
<evidence type="ECO:0000259" key="3">
    <source>
        <dbReference type="Pfam" id="PF19278"/>
    </source>
</evidence>
<reference evidence="5" key="1">
    <citation type="submission" date="2020-05" db="EMBL/GenBank/DDBJ databases">
        <authorList>
            <person name="Chiriac C."/>
            <person name="Salcher M."/>
            <person name="Ghai R."/>
            <person name="Kavagutti S V."/>
        </authorList>
    </citation>
    <scope>NUCLEOTIDE SEQUENCE</scope>
</reference>
<gene>
    <name evidence="4" type="ORF">UFOPK2754_03253</name>
    <name evidence="5" type="ORF">UFOPK3139_03147</name>
    <name evidence="6" type="ORF">UFOPK3543_02916</name>
</gene>